<evidence type="ECO:0000313" key="8">
    <source>
        <dbReference type="Proteomes" id="UP000749559"/>
    </source>
</evidence>
<keyword evidence="3 6" id="KW-0812">Transmembrane</keyword>
<keyword evidence="4 6" id="KW-1133">Transmembrane helix</keyword>
<dbReference type="Gene3D" id="1.10.1450.10">
    <property type="entry name" value="Tetraspanin"/>
    <property type="match status" value="1"/>
</dbReference>
<feature type="transmembrane region" description="Helical" evidence="6">
    <location>
        <begin position="90"/>
        <end position="114"/>
    </location>
</feature>
<dbReference type="SUPFAM" id="SSF48652">
    <property type="entry name" value="Tetraspanin"/>
    <property type="match status" value="1"/>
</dbReference>
<name>A0A8S4NZ05_OWEFU</name>
<evidence type="ECO:0000256" key="6">
    <source>
        <dbReference type="RuleBase" id="RU361218"/>
    </source>
</evidence>
<organism evidence="7 8">
    <name type="scientific">Owenia fusiformis</name>
    <name type="common">Polychaete worm</name>
    <dbReference type="NCBI Taxonomy" id="6347"/>
    <lineage>
        <taxon>Eukaryota</taxon>
        <taxon>Metazoa</taxon>
        <taxon>Spiralia</taxon>
        <taxon>Lophotrochozoa</taxon>
        <taxon>Annelida</taxon>
        <taxon>Polychaeta</taxon>
        <taxon>Sedentaria</taxon>
        <taxon>Canalipalpata</taxon>
        <taxon>Sabellida</taxon>
        <taxon>Oweniida</taxon>
        <taxon>Oweniidae</taxon>
        <taxon>Owenia</taxon>
    </lineage>
</organism>
<feature type="transmembrane region" description="Helical" evidence="6">
    <location>
        <begin position="59"/>
        <end position="83"/>
    </location>
</feature>
<dbReference type="PRINTS" id="PR00259">
    <property type="entry name" value="TMFOUR"/>
</dbReference>
<comment type="caution">
    <text evidence="7">The sequence shown here is derived from an EMBL/GenBank/DDBJ whole genome shotgun (WGS) entry which is preliminary data.</text>
</comment>
<dbReference type="PROSITE" id="PS00421">
    <property type="entry name" value="TM4_1"/>
    <property type="match status" value="1"/>
</dbReference>
<dbReference type="GO" id="GO:0005886">
    <property type="term" value="C:plasma membrane"/>
    <property type="evidence" value="ECO:0007669"/>
    <property type="project" value="TreeGrafter"/>
</dbReference>
<dbReference type="EMBL" id="CAIIXF020000006">
    <property type="protein sequence ID" value="CAH1787315.1"/>
    <property type="molecule type" value="Genomic_DNA"/>
</dbReference>
<dbReference type="PANTHER" id="PTHR19282">
    <property type="entry name" value="TETRASPANIN"/>
    <property type="match status" value="1"/>
</dbReference>
<evidence type="ECO:0000256" key="2">
    <source>
        <dbReference type="ARBA" id="ARBA00006840"/>
    </source>
</evidence>
<dbReference type="InterPro" id="IPR008952">
    <property type="entry name" value="Tetraspanin_EC2_sf"/>
</dbReference>
<dbReference type="PANTHER" id="PTHR19282:SF519">
    <property type="entry name" value="TETRASPANIN"/>
    <property type="match status" value="1"/>
</dbReference>
<reference evidence="7" key="1">
    <citation type="submission" date="2022-03" db="EMBL/GenBank/DDBJ databases">
        <authorList>
            <person name="Martin C."/>
        </authorList>
    </citation>
    <scope>NUCLEOTIDE SEQUENCE</scope>
</reference>
<gene>
    <name evidence="7" type="ORF">OFUS_LOCUS13046</name>
</gene>
<evidence type="ECO:0000256" key="1">
    <source>
        <dbReference type="ARBA" id="ARBA00004141"/>
    </source>
</evidence>
<keyword evidence="5 6" id="KW-0472">Membrane</keyword>
<feature type="transmembrane region" description="Helical" evidence="6">
    <location>
        <begin position="251"/>
        <end position="274"/>
    </location>
</feature>
<dbReference type="AlphaFoldDB" id="A0A8S4NZ05"/>
<dbReference type="InterPro" id="IPR018503">
    <property type="entry name" value="Tetraspanin_CS"/>
</dbReference>
<dbReference type="InterPro" id="IPR000301">
    <property type="entry name" value="Tetraspanin_animals"/>
</dbReference>
<feature type="transmembrane region" description="Helical" evidence="6">
    <location>
        <begin position="12"/>
        <end position="35"/>
    </location>
</feature>
<evidence type="ECO:0000313" key="7">
    <source>
        <dbReference type="EMBL" id="CAH1787315.1"/>
    </source>
</evidence>
<dbReference type="Pfam" id="PF00335">
    <property type="entry name" value="Tetraspanin"/>
    <property type="match status" value="1"/>
</dbReference>
<proteinExistence type="inferred from homology"/>
<dbReference type="InterPro" id="IPR018499">
    <property type="entry name" value="Tetraspanin/Peripherin"/>
</dbReference>
<evidence type="ECO:0000256" key="4">
    <source>
        <dbReference type="ARBA" id="ARBA00022989"/>
    </source>
</evidence>
<sequence>MAIGCGAKCSKFMLIVFNFIFWLSGAALLGIGIWLRVDPTILKLQDLISISTDDQYLNYIAYFLIGVGAFVFLVGFLGCCGAIKESRCMLGMYIFFMVLIMGAEIAAGVLAIVYKAQIEKELNKSLATEIKEKFEETNAIGAAMGYTQLYFDCCGVSGQADYVNSKFSNMTSRYDCCGVEGVETYNNSLFQNTTKKLYPVTCCKARTKDYANFNNTEWEDQTCLAGTNTDLINDKGCLKALEGWFSSHATMFIGIGIGIACLELFGFIFAICLCRNVGEEE</sequence>
<dbReference type="OrthoDB" id="10033535at2759"/>
<dbReference type="PIRSF" id="PIRSF002419">
    <property type="entry name" value="Tetraspanin"/>
    <property type="match status" value="1"/>
</dbReference>
<comment type="subcellular location">
    <subcellularLocation>
        <location evidence="1 6">Membrane</location>
        <topology evidence="1 6">Multi-pass membrane protein</topology>
    </subcellularLocation>
</comment>
<protein>
    <recommendedName>
        <fullName evidence="6">Tetraspanin</fullName>
    </recommendedName>
</protein>
<dbReference type="Proteomes" id="UP000749559">
    <property type="component" value="Unassembled WGS sequence"/>
</dbReference>
<comment type="similarity">
    <text evidence="2 6">Belongs to the tetraspanin (TM4SF) family.</text>
</comment>
<evidence type="ECO:0000256" key="5">
    <source>
        <dbReference type="ARBA" id="ARBA00023136"/>
    </source>
</evidence>
<evidence type="ECO:0000256" key="3">
    <source>
        <dbReference type="ARBA" id="ARBA00022692"/>
    </source>
</evidence>
<keyword evidence="8" id="KW-1185">Reference proteome</keyword>
<accession>A0A8S4NZ05</accession>